<sequence>MSTGRLHGKVAIVTGAFSQQGARVVIADVAQGAGRAAASHIPRKVAMHSLASDWEKLLAETLRAFGRLDIVVNNAGAAYPNKPTEHVTEAEFDLVFTVNVKSVYVCTSVLLPGYFLKEKRRCCFIQVASTAAIRPRPRSTWYNASKGAVVTATKLLAQEYGPHQIRFNAVSPVVGSTGMSSTPADVANACCYLASDEADFIIGVNLEVDGGRCV</sequence>
<dbReference type="Gene3D" id="3.40.50.720">
    <property type="entry name" value="NAD(P)-binding Rossmann-like Domain"/>
    <property type="match status" value="1"/>
</dbReference>
<dbReference type="InterPro" id="IPR002347">
    <property type="entry name" value="SDR_fam"/>
</dbReference>
<proteinExistence type="predicted"/>
<keyword evidence="1" id="KW-0560">Oxidoreductase</keyword>
<dbReference type="OrthoDB" id="294295at2759"/>
<reference evidence="2" key="1">
    <citation type="journal article" date="2020" name="bioRxiv">
        <title>Whole genome comparisons of ergot fungi reveals the divergence and evolution of species within the genus Claviceps are the result of varying mechanisms driving genome evolution and host range expansion.</title>
        <authorList>
            <person name="Wyka S.A."/>
            <person name="Mondo S.J."/>
            <person name="Liu M."/>
            <person name="Dettman J."/>
            <person name="Nalam V."/>
            <person name="Broders K.D."/>
        </authorList>
    </citation>
    <scope>NUCLEOTIDE SEQUENCE</scope>
    <source>
        <strain evidence="2">CCC 602</strain>
    </source>
</reference>
<dbReference type="InterPro" id="IPR036291">
    <property type="entry name" value="NAD(P)-bd_dom_sf"/>
</dbReference>
<dbReference type="Pfam" id="PF13561">
    <property type="entry name" value="adh_short_C2"/>
    <property type="match status" value="1"/>
</dbReference>
<evidence type="ECO:0000256" key="1">
    <source>
        <dbReference type="ARBA" id="ARBA00023002"/>
    </source>
</evidence>
<dbReference type="PRINTS" id="PR00081">
    <property type="entry name" value="GDHRDH"/>
</dbReference>
<dbReference type="SUPFAM" id="SSF51735">
    <property type="entry name" value="NAD(P)-binding Rossmann-fold domains"/>
    <property type="match status" value="1"/>
</dbReference>
<gene>
    <name evidence="2" type="ORF">E4U43_006247</name>
</gene>
<evidence type="ECO:0000313" key="3">
    <source>
        <dbReference type="Proteomes" id="UP000748025"/>
    </source>
</evidence>
<comment type="caution">
    <text evidence="2">The sequence shown here is derived from an EMBL/GenBank/DDBJ whole genome shotgun (WGS) entry which is preliminary data.</text>
</comment>
<keyword evidence="3" id="KW-1185">Reference proteome</keyword>
<dbReference type="AlphaFoldDB" id="A0A9P7NG90"/>
<dbReference type="Proteomes" id="UP000748025">
    <property type="component" value="Unassembled WGS sequence"/>
</dbReference>
<dbReference type="EMBL" id="SRPW01000429">
    <property type="protein sequence ID" value="KAG6014691.1"/>
    <property type="molecule type" value="Genomic_DNA"/>
</dbReference>
<protein>
    <submittedName>
        <fullName evidence="2">Uncharacterized protein</fullName>
    </submittedName>
</protein>
<accession>A0A9P7NG90</accession>
<organism evidence="2 3">
    <name type="scientific">Claviceps pusilla</name>
    <dbReference type="NCBI Taxonomy" id="123648"/>
    <lineage>
        <taxon>Eukaryota</taxon>
        <taxon>Fungi</taxon>
        <taxon>Dikarya</taxon>
        <taxon>Ascomycota</taxon>
        <taxon>Pezizomycotina</taxon>
        <taxon>Sordariomycetes</taxon>
        <taxon>Hypocreomycetidae</taxon>
        <taxon>Hypocreales</taxon>
        <taxon>Clavicipitaceae</taxon>
        <taxon>Claviceps</taxon>
    </lineage>
</organism>
<dbReference type="PRINTS" id="PR00080">
    <property type="entry name" value="SDRFAMILY"/>
</dbReference>
<dbReference type="PANTHER" id="PTHR43639">
    <property type="entry name" value="OXIDOREDUCTASE, SHORT-CHAIN DEHYDROGENASE/REDUCTASE FAMILY (AFU_ORTHOLOGUE AFUA_5G02870)"/>
    <property type="match status" value="1"/>
</dbReference>
<evidence type="ECO:0000313" key="2">
    <source>
        <dbReference type="EMBL" id="KAG6014691.1"/>
    </source>
</evidence>
<dbReference type="GO" id="GO:0016491">
    <property type="term" value="F:oxidoreductase activity"/>
    <property type="evidence" value="ECO:0007669"/>
    <property type="project" value="UniProtKB-KW"/>
</dbReference>
<name>A0A9P7NG90_9HYPO</name>
<dbReference type="PANTHER" id="PTHR43639:SF5">
    <property type="entry name" value="OXIDOREDUCTASE, SHORT-CHAIN DEHYDROGENASE_REDUCTASE FAMILY (AFU_ORTHOLOGUE AFUA_6G09140)"/>
    <property type="match status" value="1"/>
</dbReference>